<evidence type="ECO:0000256" key="1">
    <source>
        <dbReference type="SAM" id="Phobius"/>
    </source>
</evidence>
<evidence type="ECO:0000313" key="3">
    <source>
        <dbReference type="EMBL" id="VAW74036.1"/>
    </source>
</evidence>
<sequence length="74" mass="8344">MFGSDGGWGFGMGLGMWVFWIVLIIIIVAMIRVISPGYGSSPPDKTPLGILKARFARGEIDEEEFNRRRKELEK</sequence>
<reference evidence="3" key="1">
    <citation type="submission" date="2018-06" db="EMBL/GenBank/DDBJ databases">
        <authorList>
            <person name="Zhirakovskaya E."/>
        </authorList>
    </citation>
    <scope>NUCLEOTIDE SEQUENCE</scope>
</reference>
<keyword evidence="1" id="KW-0812">Transmembrane</keyword>
<keyword evidence="1" id="KW-1133">Transmembrane helix</keyword>
<dbReference type="EMBL" id="UOFM01000084">
    <property type="protein sequence ID" value="VAW74036.1"/>
    <property type="molecule type" value="Genomic_DNA"/>
</dbReference>
<feature type="domain" description="SHOCT" evidence="2">
    <location>
        <begin position="47"/>
        <end position="72"/>
    </location>
</feature>
<protein>
    <recommendedName>
        <fullName evidence="2">SHOCT domain-containing protein</fullName>
    </recommendedName>
</protein>
<dbReference type="InterPro" id="IPR018649">
    <property type="entry name" value="SHOCT"/>
</dbReference>
<accession>A0A3B0Z024</accession>
<keyword evidence="1" id="KW-0472">Membrane</keyword>
<dbReference type="Pfam" id="PF09851">
    <property type="entry name" value="SHOCT"/>
    <property type="match status" value="1"/>
</dbReference>
<organism evidence="3">
    <name type="scientific">hydrothermal vent metagenome</name>
    <dbReference type="NCBI Taxonomy" id="652676"/>
    <lineage>
        <taxon>unclassified sequences</taxon>
        <taxon>metagenomes</taxon>
        <taxon>ecological metagenomes</taxon>
    </lineage>
</organism>
<dbReference type="AlphaFoldDB" id="A0A3B0Z024"/>
<evidence type="ECO:0000259" key="2">
    <source>
        <dbReference type="Pfam" id="PF09851"/>
    </source>
</evidence>
<gene>
    <name evidence="3" type="ORF">MNBD_GAMMA14-12</name>
</gene>
<proteinExistence type="predicted"/>
<name>A0A3B0Z024_9ZZZZ</name>
<feature type="transmembrane region" description="Helical" evidence="1">
    <location>
        <begin position="6"/>
        <end position="31"/>
    </location>
</feature>